<dbReference type="Pfam" id="PF01381">
    <property type="entry name" value="HTH_3"/>
    <property type="match status" value="1"/>
</dbReference>
<dbReference type="PANTHER" id="PTHR36924:SF1">
    <property type="entry name" value="ANTITOXIN HIGA-1"/>
    <property type="match status" value="1"/>
</dbReference>
<comment type="caution">
    <text evidence="3">The sequence shown here is derived from an EMBL/GenBank/DDBJ whole genome shotgun (WGS) entry which is preliminary data.</text>
</comment>
<sequence>MSVHVPAFHPGELLKELYLEPAGLTAGRLAKLLNLPRTRIERLIKGETAMTVDTAMRLAAFFETTPQYWLNLQTNFDLEQFVAKLDGPLDVPTTFSTLRDQSAA</sequence>
<keyword evidence="1" id="KW-0238">DNA-binding</keyword>
<dbReference type="SUPFAM" id="SSF47413">
    <property type="entry name" value="lambda repressor-like DNA-binding domains"/>
    <property type="match status" value="1"/>
</dbReference>
<name>A0A7X5F4N0_9HYPH</name>
<evidence type="ECO:0000313" key="4">
    <source>
        <dbReference type="Proteomes" id="UP000586722"/>
    </source>
</evidence>
<dbReference type="InterPro" id="IPR013430">
    <property type="entry name" value="Toxin_antidote_HigA"/>
</dbReference>
<dbReference type="InterPro" id="IPR010982">
    <property type="entry name" value="Lambda_DNA-bd_dom_sf"/>
</dbReference>
<dbReference type="PANTHER" id="PTHR36924">
    <property type="entry name" value="ANTITOXIN HIGA-1"/>
    <property type="match status" value="1"/>
</dbReference>
<dbReference type="AlphaFoldDB" id="A0A7X5F4N0"/>
<dbReference type="Gene3D" id="1.10.260.40">
    <property type="entry name" value="lambda repressor-like DNA-binding domains"/>
    <property type="match status" value="1"/>
</dbReference>
<evidence type="ECO:0000259" key="2">
    <source>
        <dbReference type="PROSITE" id="PS50943"/>
    </source>
</evidence>
<dbReference type="RefSeq" id="WP_161709278.1">
    <property type="nucleotide sequence ID" value="NZ_JAABLQ010000002.1"/>
</dbReference>
<evidence type="ECO:0000256" key="1">
    <source>
        <dbReference type="ARBA" id="ARBA00023125"/>
    </source>
</evidence>
<protein>
    <submittedName>
        <fullName evidence="3">HigA family addiction module antidote protein</fullName>
    </submittedName>
</protein>
<keyword evidence="4" id="KW-1185">Reference proteome</keyword>
<dbReference type="Proteomes" id="UP000586722">
    <property type="component" value="Unassembled WGS sequence"/>
</dbReference>
<dbReference type="InterPro" id="IPR001387">
    <property type="entry name" value="Cro/C1-type_HTH"/>
</dbReference>
<dbReference type="GO" id="GO:0003677">
    <property type="term" value="F:DNA binding"/>
    <property type="evidence" value="ECO:0007669"/>
    <property type="project" value="UniProtKB-KW"/>
</dbReference>
<evidence type="ECO:0000313" key="3">
    <source>
        <dbReference type="EMBL" id="NBN79683.1"/>
    </source>
</evidence>
<accession>A0A7X5F4N0</accession>
<organism evidence="3 4">
    <name type="scientific">Pannonibacter tanglangensis</name>
    <dbReference type="NCBI Taxonomy" id="2750084"/>
    <lineage>
        <taxon>Bacteria</taxon>
        <taxon>Pseudomonadati</taxon>
        <taxon>Pseudomonadota</taxon>
        <taxon>Alphaproteobacteria</taxon>
        <taxon>Hyphomicrobiales</taxon>
        <taxon>Stappiaceae</taxon>
        <taxon>Pannonibacter</taxon>
    </lineage>
</organism>
<dbReference type="NCBIfam" id="TIGR02607">
    <property type="entry name" value="antidote_HigA"/>
    <property type="match status" value="1"/>
</dbReference>
<feature type="domain" description="HTH cro/C1-type" evidence="2">
    <location>
        <begin position="14"/>
        <end position="69"/>
    </location>
</feature>
<proteinExistence type="predicted"/>
<dbReference type="EMBL" id="JAABLQ010000002">
    <property type="protein sequence ID" value="NBN79683.1"/>
    <property type="molecule type" value="Genomic_DNA"/>
</dbReference>
<gene>
    <name evidence="3" type="ORF">GWI72_15505</name>
</gene>
<reference evidence="4" key="1">
    <citation type="submission" date="2020-01" db="EMBL/GenBank/DDBJ databases">
        <authorList>
            <person name="Fang Y."/>
            <person name="Sun R."/>
            <person name="Nie L."/>
            <person name="He J."/>
            <person name="Hao L."/>
            <person name="Wang L."/>
            <person name="Su S."/>
            <person name="Lv E."/>
            <person name="Zhang Z."/>
            <person name="Xie R."/>
            <person name="Liu H."/>
        </authorList>
    </citation>
    <scope>NUCLEOTIDE SEQUENCE [LARGE SCALE GENOMIC DNA]</scope>
    <source>
        <strain evidence="4">XCT-53</strain>
    </source>
</reference>
<dbReference type="CDD" id="cd00093">
    <property type="entry name" value="HTH_XRE"/>
    <property type="match status" value="1"/>
</dbReference>
<dbReference type="PROSITE" id="PS50943">
    <property type="entry name" value="HTH_CROC1"/>
    <property type="match status" value="1"/>
</dbReference>
<dbReference type="SMART" id="SM00530">
    <property type="entry name" value="HTH_XRE"/>
    <property type="match status" value="1"/>
</dbReference>